<dbReference type="AlphaFoldDB" id="A0AAV5TLP4"/>
<accession>A0AAV5TLP4</accession>
<sequence length="270" mass="31229">MSSIIDWISQHRHSNYTVSSELEEFFTAYHRFIGIVSISANSLHLYLIIEASQFYTRGYRFSLFLLQVWFIALNIHLSLFSIPFPLYPLFGAYSRGLLGTHFNVSFHYQMTILIFIVDECIASLLMCSLFRQQSLILGGRLKLTNSQLVFLILALHLALVTNAAIFVFIDIDLDDQLDLLATKYPGLEWISSHGFVWAVYAWNSGSFFFLLSIFFQCLIIGSFAAMVVRYTIMTVRRQRRIIAKRKDERLKKKVRRVDTLVISQSETPIP</sequence>
<keyword evidence="1" id="KW-1133">Transmembrane helix</keyword>
<evidence type="ECO:0008006" key="4">
    <source>
        <dbReference type="Google" id="ProtNLM"/>
    </source>
</evidence>
<comment type="caution">
    <text evidence="2">The sequence shown here is derived from an EMBL/GenBank/DDBJ whole genome shotgun (WGS) entry which is preliminary data.</text>
</comment>
<feature type="transmembrane region" description="Helical" evidence="1">
    <location>
        <begin position="106"/>
        <end position="127"/>
    </location>
</feature>
<dbReference type="PANTHER" id="PTHR45830:SF15">
    <property type="entry name" value="SERPENTINE RECEPTOR, CLASS I"/>
    <property type="match status" value="1"/>
</dbReference>
<keyword evidence="1" id="KW-0812">Transmembrane</keyword>
<feature type="transmembrane region" description="Helical" evidence="1">
    <location>
        <begin position="28"/>
        <end position="49"/>
    </location>
</feature>
<proteinExistence type="predicted"/>
<keyword evidence="1" id="KW-0472">Membrane</keyword>
<dbReference type="EMBL" id="BTSX01000004">
    <property type="protein sequence ID" value="GMS95360.1"/>
    <property type="molecule type" value="Genomic_DNA"/>
</dbReference>
<dbReference type="Pfam" id="PF10327">
    <property type="entry name" value="7TM_GPCR_Sri"/>
    <property type="match status" value="1"/>
</dbReference>
<keyword evidence="3" id="KW-1185">Reference proteome</keyword>
<name>A0AAV5TLP4_9BILA</name>
<dbReference type="Proteomes" id="UP001432027">
    <property type="component" value="Unassembled WGS sequence"/>
</dbReference>
<dbReference type="PANTHER" id="PTHR45830">
    <property type="entry name" value="SERPENTINE RECEPTOR, CLASS I"/>
    <property type="match status" value="1"/>
</dbReference>
<gene>
    <name evidence="2" type="ORF">PENTCL1PPCAC_17535</name>
</gene>
<protein>
    <recommendedName>
        <fullName evidence="4">G protein-coupled receptor</fullName>
    </recommendedName>
</protein>
<evidence type="ECO:0000256" key="1">
    <source>
        <dbReference type="SAM" id="Phobius"/>
    </source>
</evidence>
<evidence type="ECO:0000313" key="3">
    <source>
        <dbReference type="Proteomes" id="UP001432027"/>
    </source>
</evidence>
<feature type="transmembrane region" description="Helical" evidence="1">
    <location>
        <begin position="61"/>
        <end position="86"/>
    </location>
</feature>
<feature type="transmembrane region" description="Helical" evidence="1">
    <location>
        <begin position="207"/>
        <end position="232"/>
    </location>
</feature>
<reference evidence="2" key="1">
    <citation type="submission" date="2023-10" db="EMBL/GenBank/DDBJ databases">
        <title>Genome assembly of Pristionchus species.</title>
        <authorList>
            <person name="Yoshida K."/>
            <person name="Sommer R.J."/>
        </authorList>
    </citation>
    <scope>NUCLEOTIDE SEQUENCE</scope>
    <source>
        <strain evidence="2">RS0144</strain>
    </source>
</reference>
<organism evidence="2 3">
    <name type="scientific">Pristionchus entomophagus</name>
    <dbReference type="NCBI Taxonomy" id="358040"/>
    <lineage>
        <taxon>Eukaryota</taxon>
        <taxon>Metazoa</taxon>
        <taxon>Ecdysozoa</taxon>
        <taxon>Nematoda</taxon>
        <taxon>Chromadorea</taxon>
        <taxon>Rhabditida</taxon>
        <taxon>Rhabditina</taxon>
        <taxon>Diplogasteromorpha</taxon>
        <taxon>Diplogasteroidea</taxon>
        <taxon>Neodiplogasteridae</taxon>
        <taxon>Pristionchus</taxon>
    </lineage>
</organism>
<evidence type="ECO:0000313" key="2">
    <source>
        <dbReference type="EMBL" id="GMS95360.1"/>
    </source>
</evidence>
<dbReference type="InterPro" id="IPR019429">
    <property type="entry name" value="7TM_GPCR_serpentine_rcpt_Sri"/>
</dbReference>
<feature type="transmembrane region" description="Helical" evidence="1">
    <location>
        <begin position="148"/>
        <end position="169"/>
    </location>
</feature>